<gene>
    <name evidence="13" type="ORF">PPROV_000925600</name>
</gene>
<evidence type="ECO:0000256" key="6">
    <source>
        <dbReference type="ARBA" id="ARBA00022968"/>
    </source>
</evidence>
<reference evidence="13" key="1">
    <citation type="submission" date="2020-10" db="EMBL/GenBank/DDBJ databases">
        <title>Unveiling of a novel bifunctional photoreceptor, Dualchrome1, isolated from a cosmopolitan green alga.</title>
        <authorList>
            <person name="Suzuki S."/>
            <person name="Kawachi M."/>
        </authorList>
    </citation>
    <scope>NUCLEOTIDE SEQUENCE</scope>
    <source>
        <strain evidence="13">NIES 2893</strain>
    </source>
</reference>
<evidence type="ECO:0000256" key="8">
    <source>
        <dbReference type="ARBA" id="ARBA00023034"/>
    </source>
</evidence>
<dbReference type="Pfam" id="PF00777">
    <property type="entry name" value="Glyco_transf_29"/>
    <property type="match status" value="1"/>
</dbReference>
<feature type="compositionally biased region" description="Acidic residues" evidence="11">
    <location>
        <begin position="274"/>
        <end position="286"/>
    </location>
</feature>
<evidence type="ECO:0000256" key="11">
    <source>
        <dbReference type="SAM" id="MobiDB-lite"/>
    </source>
</evidence>
<feature type="region of interest" description="Disordered" evidence="11">
    <location>
        <begin position="571"/>
        <end position="591"/>
    </location>
</feature>
<evidence type="ECO:0000256" key="10">
    <source>
        <dbReference type="ARBA" id="ARBA00023180"/>
    </source>
</evidence>
<feature type="region of interest" description="Disordered" evidence="11">
    <location>
        <begin position="97"/>
        <end position="118"/>
    </location>
</feature>
<keyword evidence="5" id="KW-0812">Transmembrane</keyword>
<feature type="chain" id="PRO_5032534638" evidence="12">
    <location>
        <begin position="33"/>
        <end position="917"/>
    </location>
</feature>
<dbReference type="Proteomes" id="UP000660262">
    <property type="component" value="Unassembled WGS sequence"/>
</dbReference>
<evidence type="ECO:0000256" key="5">
    <source>
        <dbReference type="ARBA" id="ARBA00022692"/>
    </source>
</evidence>
<dbReference type="GO" id="GO:0008373">
    <property type="term" value="F:sialyltransferase activity"/>
    <property type="evidence" value="ECO:0007669"/>
    <property type="project" value="InterPro"/>
</dbReference>
<dbReference type="GO" id="GO:0000139">
    <property type="term" value="C:Golgi membrane"/>
    <property type="evidence" value="ECO:0007669"/>
    <property type="project" value="UniProtKB-SubCell"/>
</dbReference>
<feature type="region of interest" description="Disordered" evidence="11">
    <location>
        <begin position="356"/>
        <end position="379"/>
    </location>
</feature>
<keyword evidence="4 13" id="KW-0808">Transferase</keyword>
<keyword evidence="14" id="KW-1185">Reference proteome</keyword>
<dbReference type="AlphaFoldDB" id="A0A830HUY6"/>
<dbReference type="InterPro" id="IPR001675">
    <property type="entry name" value="Glyco_trans_29"/>
</dbReference>
<evidence type="ECO:0000256" key="12">
    <source>
        <dbReference type="SAM" id="SignalP"/>
    </source>
</evidence>
<comment type="caution">
    <text evidence="13">The sequence shown here is derived from an EMBL/GenBank/DDBJ whole genome shotgun (WGS) entry which is preliminary data.</text>
</comment>
<comment type="similarity">
    <text evidence="2">Belongs to the glycosyltransferase 29 family.</text>
</comment>
<name>A0A830HUY6_9CHLO</name>
<evidence type="ECO:0000313" key="13">
    <source>
        <dbReference type="EMBL" id="GHP10525.1"/>
    </source>
</evidence>
<keyword evidence="12" id="KW-0732">Signal</keyword>
<feature type="compositionally biased region" description="Basic and acidic residues" evidence="11">
    <location>
        <begin position="108"/>
        <end position="117"/>
    </location>
</feature>
<keyword evidence="9" id="KW-0472">Membrane</keyword>
<keyword evidence="7" id="KW-1133">Transmembrane helix</keyword>
<evidence type="ECO:0000256" key="4">
    <source>
        <dbReference type="ARBA" id="ARBA00022679"/>
    </source>
</evidence>
<evidence type="ECO:0000256" key="9">
    <source>
        <dbReference type="ARBA" id="ARBA00023136"/>
    </source>
</evidence>
<dbReference type="PANTHER" id="PTHR47379:SF3">
    <property type="entry name" value="SIALYLTRANSFERASE-LIKE PROTEIN 2"/>
    <property type="match status" value="1"/>
</dbReference>
<feature type="compositionally biased region" description="Acidic residues" evidence="11">
    <location>
        <begin position="298"/>
        <end position="319"/>
    </location>
</feature>
<organism evidence="13 14">
    <name type="scientific">Pycnococcus provasolii</name>
    <dbReference type="NCBI Taxonomy" id="41880"/>
    <lineage>
        <taxon>Eukaryota</taxon>
        <taxon>Viridiplantae</taxon>
        <taxon>Chlorophyta</taxon>
        <taxon>Pseudoscourfieldiophyceae</taxon>
        <taxon>Pseudoscourfieldiales</taxon>
        <taxon>Pycnococcaceae</taxon>
        <taxon>Pycnococcus</taxon>
    </lineage>
</organism>
<evidence type="ECO:0000256" key="1">
    <source>
        <dbReference type="ARBA" id="ARBA00004323"/>
    </source>
</evidence>
<keyword evidence="8" id="KW-0333">Golgi apparatus</keyword>
<comment type="subcellular location">
    <subcellularLocation>
        <location evidence="1">Golgi apparatus membrane</location>
        <topology evidence="1">Single-pass type II membrane protein</topology>
    </subcellularLocation>
</comment>
<evidence type="ECO:0000313" key="14">
    <source>
        <dbReference type="Proteomes" id="UP000660262"/>
    </source>
</evidence>
<dbReference type="EMBL" id="BNJQ01000030">
    <property type="protein sequence ID" value="GHP10525.1"/>
    <property type="molecule type" value="Genomic_DNA"/>
</dbReference>
<keyword evidence="3 13" id="KW-0328">Glycosyltransferase</keyword>
<accession>A0A830HUY6</accession>
<evidence type="ECO:0000256" key="7">
    <source>
        <dbReference type="ARBA" id="ARBA00022989"/>
    </source>
</evidence>
<keyword evidence="6" id="KW-0735">Signal-anchor</keyword>
<dbReference type="Gene3D" id="3.90.1480.20">
    <property type="entry name" value="Glycosyl transferase family 29"/>
    <property type="match status" value="1"/>
</dbReference>
<keyword evidence="10" id="KW-0325">Glycoprotein</keyword>
<feature type="region of interest" description="Disordered" evidence="11">
    <location>
        <begin position="170"/>
        <end position="205"/>
    </location>
</feature>
<feature type="region of interest" description="Disordered" evidence="11">
    <location>
        <begin position="240"/>
        <end position="339"/>
    </location>
</feature>
<evidence type="ECO:0000256" key="3">
    <source>
        <dbReference type="ARBA" id="ARBA00022676"/>
    </source>
</evidence>
<sequence length="917" mass="100932">MPATAGGGMAPSTRRSLLVLVAMCTLTVLTRWHHDASTANTADHPTSAATLKQRILERAQRLGKLSESMASEVGDYAKRIRKGQGAADIQIAKKAAAESMQDDFTPPPHERISRTSDEGLLYPEHNQRSDKETASQIRDHLAQRGVHVDRGSLLKLIQPSKRDYRDFLRHERERPRRPPPPAPLNFVLDGEGKGRRRGANKGYGHGAHAREHVLVDREAEAAAFDTAGDDLEGLAIADSFNDGGEHERMSQGNEPVEESPPLDGDSPVGKEGDLESDDTDESDGEEGDGRQQQQQQQEEGDENDDKEEGDNDDDDEDEDATPKAKVAADAQQFPQKDGNGILAAFANAINPRVTVNSPKPAVQQARQSRLPNAAAPFRRSREGELTAKCFGAPSIWDPLTQFARPPPPVEHDPVWEAMHPTRLRPPPPPPPEFRKQLPGLKTQATHILGKRYNKLADVQDALREGQDRTHMEANFANLKNGKGAADLLHDVKWIERHGQPKNIMPRPRGVRVLRRRHLMRAGGSFHTASRGGRHGVSCDPDAPAKARQACAENRALERCAEEEEIGNALHREAVGGNGDGDSDDNVDTKPLTDDERALASCLKDISSCEASKQQLRRAARKLEGLRRFIGNIRPQCFVQHRGGGAMRGCAPLLSNNETALYMGGCGEHGGGPSKGCDTKIAAQGHAGAAARRSALPLTDELRTRRLGRCAVVGNSMNLFRSANGEAIDAHDAVIRFNNEGDRMAFSLGVPVSKLGKHIGKRTTLRLLNRKYTNQLLDEEVKKGEMDVERDGMNIFWHLYAAPYLAHIQKMHPTAPMRLMATDLVNWQLAAYSALRVDLLRLGLGPFPCYRSLSSGMHGLLLSFLVCESVDVFGFSVDMHKFKSDFNHGRPSESHSWELETMLLRLFYVSGLVNVCNR</sequence>
<evidence type="ECO:0000256" key="2">
    <source>
        <dbReference type="ARBA" id="ARBA00006003"/>
    </source>
</evidence>
<dbReference type="InterPro" id="IPR038578">
    <property type="entry name" value="GT29-like_sf"/>
</dbReference>
<protein>
    <submittedName>
        <fullName evidence="13">Beta-galactoside alpha-2,6-sialyltransferase</fullName>
    </submittedName>
</protein>
<feature type="signal peptide" evidence="12">
    <location>
        <begin position="1"/>
        <end position="32"/>
    </location>
</feature>
<dbReference type="PANTHER" id="PTHR47379">
    <property type="entry name" value="SIALYLTRANSFERASE-LIKE PROTEIN 2"/>
    <property type="match status" value="1"/>
</dbReference>
<proteinExistence type="inferred from homology"/>